<evidence type="ECO:0000256" key="3">
    <source>
        <dbReference type="ARBA" id="ARBA00022475"/>
    </source>
</evidence>
<dbReference type="InterPro" id="IPR002758">
    <property type="entry name" value="Cation_antiport_E"/>
</dbReference>
<evidence type="ECO:0000256" key="6">
    <source>
        <dbReference type="ARBA" id="ARBA00023136"/>
    </source>
</evidence>
<evidence type="ECO:0000256" key="4">
    <source>
        <dbReference type="ARBA" id="ARBA00022692"/>
    </source>
</evidence>
<keyword evidence="3" id="KW-1003">Cell membrane</keyword>
<dbReference type="Pfam" id="PF01899">
    <property type="entry name" value="MNHE"/>
    <property type="match status" value="1"/>
</dbReference>
<dbReference type="EMBL" id="JBHRVA010000003">
    <property type="protein sequence ID" value="MFC3303771.1"/>
    <property type="molecule type" value="Genomic_DNA"/>
</dbReference>
<keyword evidence="4" id="KW-0812">Transmembrane</keyword>
<evidence type="ECO:0000313" key="7">
    <source>
        <dbReference type="EMBL" id="MFC3303771.1"/>
    </source>
</evidence>
<evidence type="ECO:0000256" key="1">
    <source>
        <dbReference type="ARBA" id="ARBA00004651"/>
    </source>
</evidence>
<keyword evidence="6" id="KW-0472">Membrane</keyword>
<protein>
    <submittedName>
        <fullName evidence="7">Na+/H+ antiporter subunit E</fullName>
    </submittedName>
</protein>
<keyword evidence="5" id="KW-1133">Transmembrane helix</keyword>
<dbReference type="PANTHER" id="PTHR34584:SF1">
    <property type="entry name" value="NA(+)_H(+) ANTIPORTER SUBUNIT E1"/>
    <property type="match status" value="1"/>
</dbReference>
<dbReference type="PANTHER" id="PTHR34584">
    <property type="entry name" value="NA(+)/H(+) ANTIPORTER SUBUNIT E1"/>
    <property type="match status" value="1"/>
</dbReference>
<comment type="subcellular location">
    <subcellularLocation>
        <location evidence="1">Cell membrane</location>
        <topology evidence="1">Multi-pass membrane protein</topology>
    </subcellularLocation>
</comment>
<evidence type="ECO:0000256" key="2">
    <source>
        <dbReference type="ARBA" id="ARBA00006228"/>
    </source>
</evidence>
<comment type="similarity">
    <text evidence="2">Belongs to the CPA3 antiporters (TC 2.A.63) subunit E family.</text>
</comment>
<keyword evidence="8" id="KW-1185">Reference proteome</keyword>
<sequence length="168" mass="18331">MLSFLKISGRRLVLMLALAALWLLLSGYWNKATLVGFGAFSVAVTLWFADRAETIDREGVPTSVFPRIISYMAWLILEIGKANVMVVREVVRPQIRLAPKLIRVPATQPSDLTKTIFANSVTLTPGTVTVDVREDCLLIHALDESFADIDGISAMGAKVSRLEAGKGS</sequence>
<evidence type="ECO:0000313" key="8">
    <source>
        <dbReference type="Proteomes" id="UP001595607"/>
    </source>
</evidence>
<proteinExistence type="inferred from homology"/>
<organism evidence="7 8">
    <name type="scientific">Parvularcula lutaonensis</name>
    <dbReference type="NCBI Taxonomy" id="491923"/>
    <lineage>
        <taxon>Bacteria</taxon>
        <taxon>Pseudomonadati</taxon>
        <taxon>Pseudomonadota</taxon>
        <taxon>Alphaproteobacteria</taxon>
        <taxon>Parvularculales</taxon>
        <taxon>Parvularculaceae</taxon>
        <taxon>Parvularcula</taxon>
    </lineage>
</organism>
<gene>
    <name evidence="7" type="ORF">ACFONP_13645</name>
</gene>
<name>A0ABV7MHP4_9PROT</name>
<reference evidence="8" key="1">
    <citation type="journal article" date="2019" name="Int. J. Syst. Evol. Microbiol.">
        <title>The Global Catalogue of Microorganisms (GCM) 10K type strain sequencing project: providing services to taxonomists for standard genome sequencing and annotation.</title>
        <authorList>
            <consortium name="The Broad Institute Genomics Platform"/>
            <consortium name="The Broad Institute Genome Sequencing Center for Infectious Disease"/>
            <person name="Wu L."/>
            <person name="Ma J."/>
        </authorList>
    </citation>
    <scope>NUCLEOTIDE SEQUENCE [LARGE SCALE GENOMIC DNA]</scope>
    <source>
        <strain evidence="8">KCTC 22245</strain>
    </source>
</reference>
<comment type="caution">
    <text evidence="7">The sequence shown here is derived from an EMBL/GenBank/DDBJ whole genome shotgun (WGS) entry which is preliminary data.</text>
</comment>
<accession>A0ABV7MHP4</accession>
<dbReference type="RefSeq" id="WP_189576624.1">
    <property type="nucleotide sequence ID" value="NZ_BMXU01000002.1"/>
</dbReference>
<evidence type="ECO:0000256" key="5">
    <source>
        <dbReference type="ARBA" id="ARBA00022989"/>
    </source>
</evidence>
<dbReference type="Proteomes" id="UP001595607">
    <property type="component" value="Unassembled WGS sequence"/>
</dbReference>